<keyword evidence="2" id="KW-0547">Nucleotide-binding</keyword>
<dbReference type="Gene3D" id="1.10.8.60">
    <property type="match status" value="1"/>
</dbReference>
<evidence type="ECO:0000256" key="2">
    <source>
        <dbReference type="ARBA" id="ARBA00022741"/>
    </source>
</evidence>
<dbReference type="InterPro" id="IPR014277">
    <property type="entry name" value="Orc1/Cdc6_arc"/>
</dbReference>
<keyword evidence="7" id="KW-1185">Reference proteome</keyword>
<proteinExistence type="predicted"/>
<evidence type="ECO:0000313" key="6">
    <source>
        <dbReference type="EMBL" id="MFC6954922.1"/>
    </source>
</evidence>
<dbReference type="AlphaFoldDB" id="A0ABD5VHE5"/>
<dbReference type="Pfam" id="PF22703">
    <property type="entry name" value="Cdc6_lid"/>
    <property type="match status" value="1"/>
</dbReference>
<dbReference type="GO" id="GO:0006260">
    <property type="term" value="P:DNA replication"/>
    <property type="evidence" value="ECO:0007669"/>
    <property type="project" value="UniProtKB-KW"/>
</dbReference>
<name>A0ABD5VHE5_9EURY</name>
<evidence type="ECO:0000259" key="5">
    <source>
        <dbReference type="Pfam" id="PF22703"/>
    </source>
</evidence>
<evidence type="ECO:0000313" key="7">
    <source>
        <dbReference type="Proteomes" id="UP001596395"/>
    </source>
</evidence>
<protein>
    <submittedName>
        <fullName evidence="6">Cdc6/Cdc18 family protein</fullName>
    </submittedName>
</protein>
<dbReference type="SUPFAM" id="SSF52540">
    <property type="entry name" value="P-loop containing nucleoside triphosphate hydrolases"/>
    <property type="match status" value="1"/>
</dbReference>
<dbReference type="Proteomes" id="UP001596395">
    <property type="component" value="Unassembled WGS sequence"/>
</dbReference>
<keyword evidence="1" id="KW-0235">DNA replication</keyword>
<dbReference type="RefSeq" id="WP_336351960.1">
    <property type="nucleotide sequence ID" value="NZ_JAZAQL010000004.1"/>
</dbReference>
<dbReference type="InterPro" id="IPR055237">
    <property type="entry name" value="Cdc6_lid"/>
</dbReference>
<comment type="caution">
    <text evidence="6">The sequence shown here is derived from an EMBL/GenBank/DDBJ whole genome shotgun (WGS) entry which is preliminary data.</text>
</comment>
<dbReference type="PANTHER" id="PTHR10763">
    <property type="entry name" value="CELL DIVISION CONTROL PROTEIN 6-RELATED"/>
    <property type="match status" value="1"/>
</dbReference>
<feature type="compositionally biased region" description="Basic residues" evidence="4">
    <location>
        <begin position="200"/>
        <end position="209"/>
    </location>
</feature>
<dbReference type="NCBIfam" id="TIGR02928">
    <property type="entry name" value="orc1/cdc6 family replication initiation protein"/>
    <property type="match status" value="1"/>
</dbReference>
<organism evidence="6 7">
    <name type="scientific">Halorubellus litoreus</name>
    <dbReference type="NCBI Taxonomy" id="755308"/>
    <lineage>
        <taxon>Archaea</taxon>
        <taxon>Methanobacteriati</taxon>
        <taxon>Methanobacteriota</taxon>
        <taxon>Stenosarchaea group</taxon>
        <taxon>Halobacteria</taxon>
        <taxon>Halobacteriales</taxon>
        <taxon>Halorubellaceae</taxon>
        <taxon>Halorubellus</taxon>
    </lineage>
</organism>
<dbReference type="PANTHER" id="PTHR10763:SF22">
    <property type="entry name" value="ORC1-TYPE DNA REPLICATION PROTEIN"/>
    <property type="match status" value="1"/>
</dbReference>
<dbReference type="GO" id="GO:0005524">
    <property type="term" value="F:ATP binding"/>
    <property type="evidence" value="ECO:0007669"/>
    <property type="project" value="UniProtKB-KW"/>
</dbReference>
<reference evidence="6 7" key="1">
    <citation type="journal article" date="2019" name="Int. J. Syst. Evol. Microbiol.">
        <title>The Global Catalogue of Microorganisms (GCM) 10K type strain sequencing project: providing services to taxonomists for standard genome sequencing and annotation.</title>
        <authorList>
            <consortium name="The Broad Institute Genomics Platform"/>
            <consortium name="The Broad Institute Genome Sequencing Center for Infectious Disease"/>
            <person name="Wu L."/>
            <person name="Ma J."/>
        </authorList>
    </citation>
    <scope>NUCLEOTIDE SEQUENCE [LARGE SCALE GENOMIC DNA]</scope>
    <source>
        <strain evidence="6 7">GX26</strain>
    </source>
</reference>
<gene>
    <name evidence="6" type="ORF">ACFQGB_18805</name>
</gene>
<evidence type="ECO:0000256" key="1">
    <source>
        <dbReference type="ARBA" id="ARBA00022705"/>
    </source>
</evidence>
<evidence type="ECO:0000256" key="3">
    <source>
        <dbReference type="ARBA" id="ARBA00022840"/>
    </source>
</evidence>
<dbReference type="FunFam" id="1.10.8.60:FF:000073">
    <property type="entry name" value="ORC1-type DNA replication protein"/>
    <property type="match status" value="1"/>
</dbReference>
<dbReference type="Gene3D" id="3.40.50.300">
    <property type="entry name" value="P-loop containing nucleotide triphosphate hydrolases"/>
    <property type="match status" value="1"/>
</dbReference>
<keyword evidence="3" id="KW-0067">ATP-binding</keyword>
<dbReference type="EMBL" id="JBHSXN010000004">
    <property type="protein sequence ID" value="MFC6954922.1"/>
    <property type="molecule type" value="Genomic_DNA"/>
</dbReference>
<dbReference type="InterPro" id="IPR050311">
    <property type="entry name" value="ORC1/CDC6"/>
</dbReference>
<feature type="region of interest" description="Disordered" evidence="4">
    <location>
        <begin position="188"/>
        <end position="209"/>
    </location>
</feature>
<dbReference type="InterPro" id="IPR027417">
    <property type="entry name" value="P-loop_NTPase"/>
</dbReference>
<accession>A0ABD5VHE5</accession>
<feature type="domain" description="Cdc6 AAA+ ATPase-type lid" evidence="5">
    <location>
        <begin position="107"/>
        <end position="170"/>
    </location>
</feature>
<sequence>MAPPQGQLPATGLPPSEVYNRMWDVLDGYEDTVIIVLDEVDSIGSKDELLYKLSRAEKERDLTDTEISVIGISNNLSFRDKLDPRVQSSLCERELQFSTYDAGELQAILRDRADTAFKPNALDDGVIPYCAALVASESGDARKALDLLYEAGQIARANDADVVTEAHVRDGWDELRRERIVEGLAECNQHEDTGPEERHTHTHRLPVGR</sequence>
<feature type="compositionally biased region" description="Basic and acidic residues" evidence="4">
    <location>
        <begin position="188"/>
        <end position="199"/>
    </location>
</feature>
<evidence type="ECO:0000256" key="4">
    <source>
        <dbReference type="SAM" id="MobiDB-lite"/>
    </source>
</evidence>